<feature type="domain" description="Myb-like" evidence="7">
    <location>
        <begin position="184"/>
        <end position="229"/>
    </location>
</feature>
<dbReference type="SUPFAM" id="SSF46689">
    <property type="entry name" value="Homeodomain-like"/>
    <property type="match status" value="1"/>
</dbReference>
<evidence type="ECO:0000259" key="7">
    <source>
        <dbReference type="PROSITE" id="PS50090"/>
    </source>
</evidence>
<evidence type="ECO:0000259" key="8">
    <source>
        <dbReference type="PROSITE" id="PS51294"/>
    </source>
</evidence>
<reference evidence="9 10" key="1">
    <citation type="journal article" date="2023" name="Plants (Basel)">
        <title>Bridging the Gap: Combining Genomics and Transcriptomics Approaches to Understand Stylosanthes scabra, an Orphan Legume from the Brazilian Caatinga.</title>
        <authorList>
            <person name="Ferreira-Neto J.R.C."/>
            <person name="da Silva M.D."/>
            <person name="Binneck E."/>
            <person name="de Melo N.F."/>
            <person name="da Silva R.H."/>
            <person name="de Melo A.L.T.M."/>
            <person name="Pandolfi V."/>
            <person name="Bustamante F.O."/>
            <person name="Brasileiro-Vidal A.C."/>
            <person name="Benko-Iseppon A.M."/>
        </authorList>
    </citation>
    <scope>NUCLEOTIDE SEQUENCE [LARGE SCALE GENOMIC DNA]</scope>
    <source>
        <tissue evidence="9">Leaves</tissue>
    </source>
</reference>
<comment type="caution">
    <text evidence="9">The sequence shown here is derived from an EMBL/GenBank/DDBJ whole genome shotgun (WGS) entry which is preliminary data.</text>
</comment>
<feature type="domain" description="HTH myb-type" evidence="8">
    <location>
        <begin position="135"/>
        <end position="187"/>
    </location>
</feature>
<comment type="subcellular location">
    <subcellularLocation>
        <location evidence="1">Nucleus</location>
    </subcellularLocation>
</comment>
<evidence type="ECO:0000256" key="2">
    <source>
        <dbReference type="ARBA" id="ARBA00023015"/>
    </source>
</evidence>
<evidence type="ECO:0000313" key="9">
    <source>
        <dbReference type="EMBL" id="MED6169910.1"/>
    </source>
</evidence>
<dbReference type="InterPro" id="IPR051575">
    <property type="entry name" value="Myb-like_DNA-bd"/>
</dbReference>
<name>A0ABU6VBT6_9FABA</name>
<proteinExistence type="predicted"/>
<dbReference type="Pfam" id="PF13921">
    <property type="entry name" value="Myb_DNA-bind_6"/>
    <property type="match status" value="1"/>
</dbReference>
<dbReference type="InterPro" id="IPR017930">
    <property type="entry name" value="Myb_dom"/>
</dbReference>
<dbReference type="Proteomes" id="UP001341840">
    <property type="component" value="Unassembled WGS sequence"/>
</dbReference>
<dbReference type="InterPro" id="IPR009057">
    <property type="entry name" value="Homeodomain-like_sf"/>
</dbReference>
<dbReference type="PANTHER" id="PTHR46621">
    <property type="entry name" value="SNRNA-ACTIVATING PROTEIN COMPLEX SUBUNIT 4"/>
    <property type="match status" value="1"/>
</dbReference>
<evidence type="ECO:0000256" key="5">
    <source>
        <dbReference type="ARBA" id="ARBA00023242"/>
    </source>
</evidence>
<keyword evidence="5" id="KW-0539">Nucleus</keyword>
<feature type="region of interest" description="Disordered" evidence="6">
    <location>
        <begin position="1"/>
        <end position="25"/>
    </location>
</feature>
<evidence type="ECO:0000256" key="6">
    <source>
        <dbReference type="SAM" id="MobiDB-lite"/>
    </source>
</evidence>
<dbReference type="PROSITE" id="PS50090">
    <property type="entry name" value="MYB_LIKE"/>
    <property type="match status" value="2"/>
</dbReference>
<gene>
    <name evidence="9" type="ORF">PIB30_025646</name>
</gene>
<organism evidence="9 10">
    <name type="scientific">Stylosanthes scabra</name>
    <dbReference type="NCBI Taxonomy" id="79078"/>
    <lineage>
        <taxon>Eukaryota</taxon>
        <taxon>Viridiplantae</taxon>
        <taxon>Streptophyta</taxon>
        <taxon>Embryophyta</taxon>
        <taxon>Tracheophyta</taxon>
        <taxon>Spermatophyta</taxon>
        <taxon>Magnoliopsida</taxon>
        <taxon>eudicotyledons</taxon>
        <taxon>Gunneridae</taxon>
        <taxon>Pentapetalae</taxon>
        <taxon>rosids</taxon>
        <taxon>fabids</taxon>
        <taxon>Fabales</taxon>
        <taxon>Fabaceae</taxon>
        <taxon>Papilionoideae</taxon>
        <taxon>50 kb inversion clade</taxon>
        <taxon>dalbergioids sensu lato</taxon>
        <taxon>Dalbergieae</taxon>
        <taxon>Pterocarpus clade</taxon>
        <taxon>Stylosanthes</taxon>
    </lineage>
</organism>
<dbReference type="CDD" id="cd00167">
    <property type="entry name" value="SANT"/>
    <property type="match status" value="2"/>
</dbReference>
<accession>A0ABU6VBT6</accession>
<keyword evidence="10" id="KW-1185">Reference proteome</keyword>
<feature type="domain" description="Myb-like" evidence="7">
    <location>
        <begin position="132"/>
        <end position="183"/>
    </location>
</feature>
<dbReference type="SMART" id="SM00717">
    <property type="entry name" value="SANT"/>
    <property type="match status" value="2"/>
</dbReference>
<sequence>MLSSETLAPTPPPSESKCPSQKPNYNTNMNVPNYFASAFSTHATMNNANSSSLSSGNEQYDIRDFINQNGDRVIVTSAIPSANNSNNQVQIWDFSNKIVITPKTHSSAAEVEVVTKKDTKANANAYSDDNVHSLIKGKQWTPDEDMTLKALVNENKQKNWSEIAKSLDGRNAKQCRERWHNHLQPNLKKGKWTPQEDMILMKAHMEIGGNKWAKISKRLSEEKNHKKNKPNNNNNNTTLDGSKMLRAYINEVAAAQAEVAASSNKKKKGKATMFNGIKIDLNLPLDFPSDEDILMNMATN</sequence>
<keyword evidence="2" id="KW-0805">Transcription regulation</keyword>
<keyword evidence="4" id="KW-0804">Transcription</keyword>
<dbReference type="EMBL" id="JASCZI010151129">
    <property type="protein sequence ID" value="MED6169910.1"/>
    <property type="molecule type" value="Genomic_DNA"/>
</dbReference>
<keyword evidence="3" id="KW-0238">DNA-binding</keyword>
<evidence type="ECO:0000256" key="4">
    <source>
        <dbReference type="ARBA" id="ARBA00023163"/>
    </source>
</evidence>
<dbReference type="PANTHER" id="PTHR46621:SF1">
    <property type="entry name" value="SNRNA-ACTIVATING PROTEIN COMPLEX SUBUNIT 4"/>
    <property type="match status" value="1"/>
</dbReference>
<evidence type="ECO:0000313" key="10">
    <source>
        <dbReference type="Proteomes" id="UP001341840"/>
    </source>
</evidence>
<evidence type="ECO:0000256" key="1">
    <source>
        <dbReference type="ARBA" id="ARBA00004123"/>
    </source>
</evidence>
<dbReference type="PROSITE" id="PS51294">
    <property type="entry name" value="HTH_MYB"/>
    <property type="match status" value="2"/>
</dbReference>
<protein>
    <recommendedName>
        <fullName evidence="11">Myb-like DNA-binding domain containing protein</fullName>
    </recommendedName>
</protein>
<feature type="domain" description="HTH myb-type" evidence="8">
    <location>
        <begin position="188"/>
        <end position="219"/>
    </location>
</feature>
<evidence type="ECO:0008006" key="11">
    <source>
        <dbReference type="Google" id="ProtNLM"/>
    </source>
</evidence>
<dbReference type="Gene3D" id="1.10.10.60">
    <property type="entry name" value="Homeodomain-like"/>
    <property type="match status" value="2"/>
</dbReference>
<evidence type="ECO:0000256" key="3">
    <source>
        <dbReference type="ARBA" id="ARBA00023125"/>
    </source>
</evidence>
<dbReference type="InterPro" id="IPR001005">
    <property type="entry name" value="SANT/Myb"/>
</dbReference>